<feature type="compositionally biased region" description="Low complexity" evidence="5">
    <location>
        <begin position="143"/>
        <end position="157"/>
    </location>
</feature>
<reference evidence="7" key="1">
    <citation type="submission" date="2020-07" db="EMBL/GenBank/DDBJ databases">
        <authorList>
            <person name="Lin J."/>
        </authorList>
    </citation>
    <scope>NUCLEOTIDE SEQUENCE</scope>
</reference>
<evidence type="ECO:0000259" key="6">
    <source>
        <dbReference type="PROSITE" id="PS50011"/>
    </source>
</evidence>
<keyword evidence="1" id="KW-0808">Transferase</keyword>
<evidence type="ECO:0000313" key="7">
    <source>
        <dbReference type="EMBL" id="CAD1817049.1"/>
    </source>
</evidence>
<dbReference type="EMBL" id="LR862129">
    <property type="protein sequence ID" value="CAD1817049.1"/>
    <property type="molecule type" value="Genomic_DNA"/>
</dbReference>
<keyword evidence="2" id="KW-0547">Nucleotide-binding</keyword>
<feature type="region of interest" description="Disordered" evidence="5">
    <location>
        <begin position="142"/>
        <end position="178"/>
    </location>
</feature>
<gene>
    <name evidence="7" type="ORF">CB5_LOCUS260</name>
</gene>
<sequence>MSHMSTRVAGTLGYVAPEYALYGQLTEKIDVYSFGVVLLELLSGRKAFVSLGEGQSFVLTDWAWSLVRQGRTFEVIQEGMEDMGPREVVEKYVLVAVLSTHPQLHARPTMDQIVKILETDLSVPTIPDRPIPIVASMEDIERSMSSSGSGGLTSFSGYQPFTNGADRVSSHSSEEPLS</sequence>
<dbReference type="Gene3D" id="1.10.510.10">
    <property type="entry name" value="Transferase(Phosphotransferase) domain 1"/>
    <property type="match status" value="1"/>
</dbReference>
<evidence type="ECO:0000256" key="2">
    <source>
        <dbReference type="ARBA" id="ARBA00022741"/>
    </source>
</evidence>
<dbReference type="AlphaFoldDB" id="A0A6V7NEP2"/>
<evidence type="ECO:0000256" key="3">
    <source>
        <dbReference type="ARBA" id="ARBA00022777"/>
    </source>
</evidence>
<dbReference type="PANTHER" id="PTHR47973">
    <property type="entry name" value="CYSTEINE-RICH RECEPTOR-LIKE PROTEIN KINASE 3"/>
    <property type="match status" value="1"/>
</dbReference>
<feature type="domain" description="Protein kinase" evidence="6">
    <location>
        <begin position="1"/>
        <end position="126"/>
    </location>
</feature>
<evidence type="ECO:0000256" key="5">
    <source>
        <dbReference type="SAM" id="MobiDB-lite"/>
    </source>
</evidence>
<dbReference type="InterPro" id="IPR000719">
    <property type="entry name" value="Prot_kinase_dom"/>
</dbReference>
<dbReference type="InterPro" id="IPR052059">
    <property type="entry name" value="CR_Ser/Thr_kinase"/>
</dbReference>
<accession>A0A6V7NEP2</accession>
<keyword evidence="3" id="KW-0418">Kinase</keyword>
<feature type="compositionally biased region" description="Basic and acidic residues" evidence="5">
    <location>
        <begin position="168"/>
        <end position="178"/>
    </location>
</feature>
<name>A0A6V7NEP2_ANACO</name>
<protein>
    <recommendedName>
        <fullName evidence="6">Protein kinase domain-containing protein</fullName>
    </recommendedName>
</protein>
<evidence type="ECO:0000256" key="1">
    <source>
        <dbReference type="ARBA" id="ARBA00022679"/>
    </source>
</evidence>
<dbReference type="PROSITE" id="PS50011">
    <property type="entry name" value="PROTEIN_KINASE_DOM"/>
    <property type="match status" value="1"/>
</dbReference>
<evidence type="ECO:0000256" key="4">
    <source>
        <dbReference type="ARBA" id="ARBA00022840"/>
    </source>
</evidence>
<dbReference type="Pfam" id="PF00069">
    <property type="entry name" value="Pkinase"/>
    <property type="match status" value="1"/>
</dbReference>
<dbReference type="InterPro" id="IPR011009">
    <property type="entry name" value="Kinase-like_dom_sf"/>
</dbReference>
<keyword evidence="4" id="KW-0067">ATP-binding</keyword>
<dbReference type="GO" id="GO:0004672">
    <property type="term" value="F:protein kinase activity"/>
    <property type="evidence" value="ECO:0007669"/>
    <property type="project" value="InterPro"/>
</dbReference>
<proteinExistence type="predicted"/>
<dbReference type="SUPFAM" id="SSF56112">
    <property type="entry name" value="Protein kinase-like (PK-like)"/>
    <property type="match status" value="1"/>
</dbReference>
<dbReference type="GO" id="GO:0005524">
    <property type="term" value="F:ATP binding"/>
    <property type="evidence" value="ECO:0007669"/>
    <property type="project" value="UniProtKB-KW"/>
</dbReference>
<organism evidence="7">
    <name type="scientific">Ananas comosus var. bracteatus</name>
    <name type="common">red pineapple</name>
    <dbReference type="NCBI Taxonomy" id="296719"/>
    <lineage>
        <taxon>Eukaryota</taxon>
        <taxon>Viridiplantae</taxon>
        <taxon>Streptophyta</taxon>
        <taxon>Embryophyta</taxon>
        <taxon>Tracheophyta</taxon>
        <taxon>Spermatophyta</taxon>
        <taxon>Magnoliopsida</taxon>
        <taxon>Liliopsida</taxon>
        <taxon>Poales</taxon>
        <taxon>Bromeliaceae</taxon>
        <taxon>Bromelioideae</taxon>
        <taxon>Ananas</taxon>
    </lineage>
</organism>